<proteinExistence type="predicted"/>
<dbReference type="InterPro" id="IPR000337">
    <property type="entry name" value="GPCR_3"/>
</dbReference>
<keyword evidence="10" id="KW-0807">Transducer</keyword>
<dbReference type="PANTHER" id="PTHR24061">
    <property type="entry name" value="CALCIUM-SENSING RECEPTOR-RELATED"/>
    <property type="match status" value="1"/>
</dbReference>
<dbReference type="Pfam" id="PF00003">
    <property type="entry name" value="7tm_3"/>
    <property type="match status" value="1"/>
</dbReference>
<feature type="transmembrane region" description="Helical" evidence="11">
    <location>
        <begin position="830"/>
        <end position="853"/>
    </location>
</feature>
<feature type="transmembrane region" description="Helical" evidence="11">
    <location>
        <begin position="718"/>
        <end position="741"/>
    </location>
</feature>
<dbReference type="InterPro" id="IPR038550">
    <property type="entry name" value="GPCR_3_9-Cys_sf"/>
</dbReference>
<dbReference type="Gene3D" id="3.40.50.2300">
    <property type="match status" value="2"/>
</dbReference>
<dbReference type="InterPro" id="IPR011500">
    <property type="entry name" value="GPCR_3_9-Cys_dom"/>
</dbReference>
<keyword evidence="3 11" id="KW-0812">Transmembrane</keyword>
<keyword evidence="4" id="KW-0732">Signal</keyword>
<sequence length="869" mass="98971">MSDLFQIPYQYCTQGDLVIGEITTQFDCLFETPSFSEHPTTKFADQLMAMTKNYQHVLSLAFAVKQINKNPKILPNVSLGFHIYDNFLSPRMTHQNTLKLLSNRNRIVPNYNCDGQNNLIAVIGGHYSEISLHMALILGIYKIPQLYTAKIYIVYNHNFFPFKIAYSVLAPMINVKTNLSSFYRMVPSETIQYTGIVLLLLHFQWLWIAIITSDDDKGERFLQTLLPMLSEHEICTAVIERTKTLSDILENFQSYKQIFDIVPSLMELRAKVYVVNADLQTMSCLKWLIYVYASLRDIEEISLGKVWILTAHWDFSTEAFHRDFDVHVFHGALSLALHSNEMLGFREFLQEVSPNSSKDGFLRLFWEQAFSCLFSTSHESEEDKKCTGEEKLESLPGTLFEMSMTGQSYSIYNAVYAIAHALHKMSLLSTSKHKSGVVQSRLNPLNVQPWELHMFLKSTSFNNTAGDLVSFDESGELAAGFDIINWITFPNKSFLRVKVGKMDSQALQSQTITINEEMIKWHSSFNQVLPISQCNDNCRPGYRREKIEGKPFCCYSCVPCPPGKITVEKDMDDCRPCPGDQFPNKKRDQCLPKTLQFIYFTEPLGMTSTILALFFALATISVLGIFIKHQNTPIVKANNRNLTYSLLISLLLSFLCPLLFIGQPQALTCYLRQTAFGVVFTVAVSCVLAKTITVVLAFMAIKPGSRMRNWVGKRLTNYVVLVCFFIQAIICVVWLCTTPPFPDYNMSSLAEEIIAECNEGSVTMFYCLLGYLGFLAIVSFTVAFLARRLPDSFNEAKFITFSMLLFCSVWFSFILSYLSIKGKYMVAVEIFSILASSIGLLGCIFFPKCYIIIVRPWMNKKDQLTRKSI</sequence>
<evidence type="ECO:0000256" key="2">
    <source>
        <dbReference type="ARBA" id="ARBA00022475"/>
    </source>
</evidence>
<keyword evidence="5 11" id="KW-1133">Transmembrane helix</keyword>
<keyword evidence="8" id="KW-0675">Receptor</keyword>
<evidence type="ECO:0000313" key="14">
    <source>
        <dbReference type="RefSeq" id="XP_072859746.1"/>
    </source>
</evidence>
<evidence type="ECO:0000256" key="9">
    <source>
        <dbReference type="ARBA" id="ARBA00023180"/>
    </source>
</evidence>
<dbReference type="Pfam" id="PF01094">
    <property type="entry name" value="ANF_receptor"/>
    <property type="match status" value="1"/>
</dbReference>
<protein>
    <submittedName>
        <fullName evidence="14">Vomeronasal type-2 receptor 26-like</fullName>
    </submittedName>
</protein>
<name>A0ABM5GQ23_9SAUR</name>
<feature type="transmembrane region" description="Helical" evidence="11">
    <location>
        <begin position="674"/>
        <end position="698"/>
    </location>
</feature>
<keyword evidence="2" id="KW-1003">Cell membrane</keyword>
<gene>
    <name evidence="14" type="primary">LOC140708264</name>
</gene>
<dbReference type="PANTHER" id="PTHR24061:SF599">
    <property type="entry name" value="G-PROTEIN COUPLED RECEPTORS FAMILY 3 PROFILE DOMAIN-CONTAINING PROTEIN"/>
    <property type="match status" value="1"/>
</dbReference>
<evidence type="ECO:0000256" key="6">
    <source>
        <dbReference type="ARBA" id="ARBA00023040"/>
    </source>
</evidence>
<dbReference type="PROSITE" id="PS00981">
    <property type="entry name" value="G_PROTEIN_RECEP_F3_3"/>
    <property type="match status" value="1"/>
</dbReference>
<organism evidence="13 14">
    <name type="scientific">Pogona vitticeps</name>
    <name type="common">central bearded dragon</name>
    <dbReference type="NCBI Taxonomy" id="103695"/>
    <lineage>
        <taxon>Eukaryota</taxon>
        <taxon>Metazoa</taxon>
        <taxon>Chordata</taxon>
        <taxon>Craniata</taxon>
        <taxon>Vertebrata</taxon>
        <taxon>Euteleostomi</taxon>
        <taxon>Lepidosauria</taxon>
        <taxon>Squamata</taxon>
        <taxon>Bifurcata</taxon>
        <taxon>Unidentata</taxon>
        <taxon>Episquamata</taxon>
        <taxon>Toxicofera</taxon>
        <taxon>Iguania</taxon>
        <taxon>Acrodonta</taxon>
        <taxon>Agamidae</taxon>
        <taxon>Amphibolurinae</taxon>
        <taxon>Pogona</taxon>
    </lineage>
</organism>
<accession>A0ABM5GQ23</accession>
<dbReference type="CDD" id="cd15283">
    <property type="entry name" value="7tmC_V2R_pheromone"/>
    <property type="match status" value="1"/>
</dbReference>
<dbReference type="SUPFAM" id="SSF53822">
    <property type="entry name" value="Periplasmic binding protein-like I"/>
    <property type="match status" value="1"/>
</dbReference>
<reference evidence="14" key="1">
    <citation type="submission" date="2025-08" db="UniProtKB">
        <authorList>
            <consortium name="RefSeq"/>
        </authorList>
    </citation>
    <scope>IDENTIFICATION</scope>
</reference>
<dbReference type="PROSITE" id="PS50259">
    <property type="entry name" value="G_PROTEIN_RECEP_F3_4"/>
    <property type="match status" value="1"/>
</dbReference>
<feature type="transmembrane region" description="Helical" evidence="11">
    <location>
        <begin position="641"/>
        <end position="662"/>
    </location>
</feature>
<evidence type="ECO:0000256" key="10">
    <source>
        <dbReference type="ARBA" id="ARBA00023224"/>
    </source>
</evidence>
<evidence type="ECO:0000259" key="12">
    <source>
        <dbReference type="PROSITE" id="PS50259"/>
    </source>
</evidence>
<dbReference type="InterPro" id="IPR001828">
    <property type="entry name" value="ANF_lig-bd_rcpt"/>
</dbReference>
<evidence type="ECO:0000256" key="11">
    <source>
        <dbReference type="SAM" id="Phobius"/>
    </source>
</evidence>
<evidence type="ECO:0000256" key="1">
    <source>
        <dbReference type="ARBA" id="ARBA00004651"/>
    </source>
</evidence>
<dbReference type="Gene3D" id="2.10.50.30">
    <property type="entry name" value="GPCR, family 3, nine cysteines domain"/>
    <property type="match status" value="1"/>
</dbReference>
<keyword evidence="7 11" id="KW-0472">Membrane</keyword>
<dbReference type="Pfam" id="PF07562">
    <property type="entry name" value="NCD3G"/>
    <property type="match status" value="1"/>
</dbReference>
<dbReference type="Proteomes" id="UP001652642">
    <property type="component" value="Chromosome 6"/>
</dbReference>
<comment type="subcellular location">
    <subcellularLocation>
        <location evidence="1">Cell membrane</location>
        <topology evidence="1">Multi-pass membrane protein</topology>
    </subcellularLocation>
</comment>
<evidence type="ECO:0000313" key="13">
    <source>
        <dbReference type="Proteomes" id="UP001652642"/>
    </source>
</evidence>
<dbReference type="RefSeq" id="XP_072859746.1">
    <property type="nucleotide sequence ID" value="XM_073003645.1"/>
</dbReference>
<dbReference type="GeneID" id="140708264"/>
<evidence type="ECO:0000256" key="7">
    <source>
        <dbReference type="ARBA" id="ARBA00023136"/>
    </source>
</evidence>
<dbReference type="PRINTS" id="PR00248">
    <property type="entry name" value="GPCRMGR"/>
</dbReference>
<feature type="transmembrane region" description="Helical" evidence="11">
    <location>
        <begin position="761"/>
        <end position="786"/>
    </location>
</feature>
<dbReference type="InterPro" id="IPR004073">
    <property type="entry name" value="GPCR_3_vmron_rcpt_2"/>
</dbReference>
<evidence type="ECO:0000256" key="5">
    <source>
        <dbReference type="ARBA" id="ARBA00022989"/>
    </source>
</evidence>
<dbReference type="InterPro" id="IPR017979">
    <property type="entry name" value="GPCR_3_CS"/>
</dbReference>
<feature type="transmembrane region" description="Helical" evidence="11">
    <location>
        <begin position="610"/>
        <end position="629"/>
    </location>
</feature>
<feature type="transmembrane region" description="Helical" evidence="11">
    <location>
        <begin position="798"/>
        <end position="818"/>
    </location>
</feature>
<feature type="domain" description="G-protein coupled receptors family 3 profile" evidence="12">
    <location>
        <begin position="604"/>
        <end position="868"/>
    </location>
</feature>
<dbReference type="InterPro" id="IPR028082">
    <property type="entry name" value="Peripla_BP_I"/>
</dbReference>
<dbReference type="InterPro" id="IPR017978">
    <property type="entry name" value="GPCR_3_C"/>
</dbReference>
<dbReference type="PRINTS" id="PR01535">
    <property type="entry name" value="VOMERONASL2R"/>
</dbReference>
<evidence type="ECO:0000256" key="8">
    <source>
        <dbReference type="ARBA" id="ARBA00023170"/>
    </source>
</evidence>
<evidence type="ECO:0000256" key="4">
    <source>
        <dbReference type="ARBA" id="ARBA00022729"/>
    </source>
</evidence>
<keyword evidence="6" id="KW-0297">G-protein coupled receptor</keyword>
<keyword evidence="13" id="KW-1185">Reference proteome</keyword>
<dbReference type="InterPro" id="IPR000068">
    <property type="entry name" value="GPCR_3_Ca_sens_rcpt-rel"/>
</dbReference>
<keyword evidence="9" id="KW-0325">Glycoprotein</keyword>
<evidence type="ECO:0000256" key="3">
    <source>
        <dbReference type="ARBA" id="ARBA00022692"/>
    </source>
</evidence>